<sequence length="133" mass="14719">MIKSKRGRKPKVESQVEAKTSTTRHGPKRQSILQNTQLTITLRRGRSKGKINVTIEAPFNSETNNVGTNVDTTNTQPTITLRRGRSKGKINVTNEAPTNINSEATSTENLSTGHSVKRKLEISPVIVIMKKKI</sequence>
<proteinExistence type="predicted"/>
<evidence type="ECO:0000313" key="3">
    <source>
        <dbReference type="Proteomes" id="UP000789706"/>
    </source>
</evidence>
<organism evidence="2 3">
    <name type="scientific">Diversispora eburnea</name>
    <dbReference type="NCBI Taxonomy" id="1213867"/>
    <lineage>
        <taxon>Eukaryota</taxon>
        <taxon>Fungi</taxon>
        <taxon>Fungi incertae sedis</taxon>
        <taxon>Mucoromycota</taxon>
        <taxon>Glomeromycotina</taxon>
        <taxon>Glomeromycetes</taxon>
        <taxon>Diversisporales</taxon>
        <taxon>Diversisporaceae</taxon>
        <taxon>Diversispora</taxon>
    </lineage>
</organism>
<dbReference type="Proteomes" id="UP000789706">
    <property type="component" value="Unassembled WGS sequence"/>
</dbReference>
<keyword evidence="3" id="KW-1185">Reference proteome</keyword>
<comment type="caution">
    <text evidence="2">The sequence shown here is derived from an EMBL/GenBank/DDBJ whole genome shotgun (WGS) entry which is preliminary data.</text>
</comment>
<evidence type="ECO:0000256" key="1">
    <source>
        <dbReference type="SAM" id="MobiDB-lite"/>
    </source>
</evidence>
<reference evidence="2" key="1">
    <citation type="submission" date="2021-06" db="EMBL/GenBank/DDBJ databases">
        <authorList>
            <person name="Kallberg Y."/>
            <person name="Tangrot J."/>
            <person name="Rosling A."/>
        </authorList>
    </citation>
    <scope>NUCLEOTIDE SEQUENCE</scope>
    <source>
        <strain evidence="2">AZ414A</strain>
    </source>
</reference>
<dbReference type="OrthoDB" id="10473222at2759"/>
<gene>
    <name evidence="2" type="ORF">DEBURN_LOCUS6976</name>
</gene>
<dbReference type="AlphaFoldDB" id="A0A9N9FNA1"/>
<name>A0A9N9FNA1_9GLOM</name>
<evidence type="ECO:0000313" key="2">
    <source>
        <dbReference type="EMBL" id="CAG8548408.1"/>
    </source>
</evidence>
<accession>A0A9N9FNA1</accession>
<feature type="region of interest" description="Disordered" evidence="1">
    <location>
        <begin position="1"/>
        <end position="31"/>
    </location>
</feature>
<protein>
    <submittedName>
        <fullName evidence="2">3817_t:CDS:1</fullName>
    </submittedName>
</protein>
<dbReference type="EMBL" id="CAJVPK010000778">
    <property type="protein sequence ID" value="CAG8548408.1"/>
    <property type="molecule type" value="Genomic_DNA"/>
</dbReference>